<feature type="transmembrane region" description="Helical" evidence="5">
    <location>
        <begin position="36"/>
        <end position="53"/>
    </location>
</feature>
<sequence length="303" mass="30744">MSEARGLAAAALTGVQVGATITATRALSADLGPVTLALMRYGIGLLVLAPFFLRLRRVPIAPRDILPLLALGTAQFGLLVWLLNWGLARVPAGRGALIFAMFPLLTLVLAATLGREAMSWRKVAGVLVSILGVALTLGESLLRAAGGSAWGALAVLAAAGTGAGCAVFYRPYLERYPTLQVGFVAMAAAVAALALGSLSESPGTAVAGLDRTGWALVLFIGLASGAGYLLWLTALRHTTPTRATVLMGLSPATAAVLGIALLGERATPTLWLGLAAVLAGAALTARGGKNAPETGLAFGETGR</sequence>
<dbReference type="SUPFAM" id="SSF103481">
    <property type="entry name" value="Multidrug resistance efflux transporter EmrE"/>
    <property type="match status" value="2"/>
</dbReference>
<comment type="subcellular location">
    <subcellularLocation>
        <location evidence="1">Membrane</location>
        <topology evidence="1">Multi-pass membrane protein</topology>
    </subcellularLocation>
</comment>
<evidence type="ECO:0000256" key="1">
    <source>
        <dbReference type="ARBA" id="ARBA00004141"/>
    </source>
</evidence>
<dbReference type="PANTHER" id="PTHR32322">
    <property type="entry name" value="INNER MEMBRANE TRANSPORTER"/>
    <property type="match status" value="1"/>
</dbReference>
<protein>
    <submittedName>
        <fullName evidence="7">DMT family transporter</fullName>
    </submittedName>
</protein>
<dbReference type="PANTHER" id="PTHR32322:SF9">
    <property type="entry name" value="AMINO-ACID METABOLITE EFFLUX PUMP-RELATED"/>
    <property type="match status" value="1"/>
</dbReference>
<evidence type="ECO:0000313" key="7">
    <source>
        <dbReference type="EMBL" id="MFC2968618.1"/>
    </source>
</evidence>
<feature type="transmembrane region" description="Helical" evidence="5">
    <location>
        <begin position="65"/>
        <end position="83"/>
    </location>
</feature>
<evidence type="ECO:0000259" key="6">
    <source>
        <dbReference type="Pfam" id="PF00892"/>
    </source>
</evidence>
<comment type="caution">
    <text evidence="7">The sequence shown here is derived from an EMBL/GenBank/DDBJ whole genome shotgun (WGS) entry which is preliminary data.</text>
</comment>
<dbReference type="RefSeq" id="WP_377833316.1">
    <property type="nucleotide sequence ID" value="NZ_JBHRSK010000007.1"/>
</dbReference>
<keyword evidence="2 5" id="KW-0812">Transmembrane</keyword>
<evidence type="ECO:0000313" key="8">
    <source>
        <dbReference type="Proteomes" id="UP001595443"/>
    </source>
</evidence>
<evidence type="ECO:0000256" key="4">
    <source>
        <dbReference type="ARBA" id="ARBA00023136"/>
    </source>
</evidence>
<evidence type="ECO:0000256" key="5">
    <source>
        <dbReference type="SAM" id="Phobius"/>
    </source>
</evidence>
<feature type="transmembrane region" description="Helical" evidence="5">
    <location>
        <begin position="181"/>
        <end position="199"/>
    </location>
</feature>
<evidence type="ECO:0000256" key="3">
    <source>
        <dbReference type="ARBA" id="ARBA00022989"/>
    </source>
</evidence>
<feature type="transmembrane region" description="Helical" evidence="5">
    <location>
        <begin position="211"/>
        <end position="231"/>
    </location>
</feature>
<dbReference type="EMBL" id="JBHRSK010000007">
    <property type="protein sequence ID" value="MFC2968618.1"/>
    <property type="molecule type" value="Genomic_DNA"/>
</dbReference>
<keyword evidence="4 5" id="KW-0472">Membrane</keyword>
<dbReference type="InterPro" id="IPR050638">
    <property type="entry name" value="AA-Vitamin_Transporters"/>
</dbReference>
<dbReference type="Proteomes" id="UP001595443">
    <property type="component" value="Unassembled WGS sequence"/>
</dbReference>
<dbReference type="InterPro" id="IPR000620">
    <property type="entry name" value="EamA_dom"/>
</dbReference>
<feature type="transmembrane region" description="Helical" evidence="5">
    <location>
        <begin position="95"/>
        <end position="114"/>
    </location>
</feature>
<dbReference type="Pfam" id="PF00892">
    <property type="entry name" value="EamA"/>
    <property type="match status" value="2"/>
</dbReference>
<feature type="transmembrane region" description="Helical" evidence="5">
    <location>
        <begin position="123"/>
        <end position="142"/>
    </location>
</feature>
<feature type="domain" description="EamA" evidence="6">
    <location>
        <begin position="6"/>
        <end position="137"/>
    </location>
</feature>
<reference evidence="8" key="1">
    <citation type="journal article" date="2019" name="Int. J. Syst. Evol. Microbiol.">
        <title>The Global Catalogue of Microorganisms (GCM) 10K type strain sequencing project: providing services to taxonomists for standard genome sequencing and annotation.</title>
        <authorList>
            <consortium name="The Broad Institute Genomics Platform"/>
            <consortium name="The Broad Institute Genome Sequencing Center for Infectious Disease"/>
            <person name="Wu L."/>
            <person name="Ma J."/>
        </authorList>
    </citation>
    <scope>NUCLEOTIDE SEQUENCE [LARGE SCALE GENOMIC DNA]</scope>
    <source>
        <strain evidence="8">KCTC 62192</strain>
    </source>
</reference>
<organism evidence="7 8">
    <name type="scientific">Acidimangrovimonas pyrenivorans</name>
    <dbReference type="NCBI Taxonomy" id="2030798"/>
    <lineage>
        <taxon>Bacteria</taxon>
        <taxon>Pseudomonadati</taxon>
        <taxon>Pseudomonadota</taxon>
        <taxon>Alphaproteobacteria</taxon>
        <taxon>Rhodobacterales</taxon>
        <taxon>Paracoccaceae</taxon>
        <taxon>Acidimangrovimonas</taxon>
    </lineage>
</organism>
<feature type="transmembrane region" description="Helical" evidence="5">
    <location>
        <begin position="243"/>
        <end position="262"/>
    </location>
</feature>
<proteinExistence type="predicted"/>
<dbReference type="Gene3D" id="1.10.3730.20">
    <property type="match status" value="1"/>
</dbReference>
<feature type="domain" description="EamA" evidence="6">
    <location>
        <begin position="150"/>
        <end position="284"/>
    </location>
</feature>
<gene>
    <name evidence="7" type="ORF">ACFOES_10990</name>
</gene>
<feature type="transmembrane region" description="Helical" evidence="5">
    <location>
        <begin position="148"/>
        <end position="169"/>
    </location>
</feature>
<feature type="transmembrane region" description="Helical" evidence="5">
    <location>
        <begin position="268"/>
        <end position="285"/>
    </location>
</feature>
<evidence type="ECO:0000256" key="2">
    <source>
        <dbReference type="ARBA" id="ARBA00022692"/>
    </source>
</evidence>
<keyword evidence="3 5" id="KW-1133">Transmembrane helix</keyword>
<accession>A0ABV7AGY0</accession>
<name>A0ABV7AGY0_9RHOB</name>
<keyword evidence="8" id="KW-1185">Reference proteome</keyword>
<dbReference type="InterPro" id="IPR037185">
    <property type="entry name" value="EmrE-like"/>
</dbReference>